<dbReference type="SUPFAM" id="SSF53756">
    <property type="entry name" value="UDP-Glycosyltransferase/glycogen phosphorylase"/>
    <property type="match status" value="2"/>
</dbReference>
<dbReference type="OrthoDB" id="8756565at2"/>
<dbReference type="Pfam" id="PF13579">
    <property type="entry name" value="Glyco_trans_4_4"/>
    <property type="match status" value="1"/>
</dbReference>
<dbReference type="Pfam" id="PF00534">
    <property type="entry name" value="Glycos_transf_1"/>
    <property type="match status" value="2"/>
</dbReference>
<dbReference type="InterPro" id="IPR001296">
    <property type="entry name" value="Glyco_trans_1"/>
</dbReference>
<evidence type="ECO:0000313" key="7">
    <source>
        <dbReference type="Proteomes" id="UP000295058"/>
    </source>
</evidence>
<organism evidence="4 6">
    <name type="scientific">Oceanimonas baumannii</name>
    <dbReference type="NCBI Taxonomy" id="129578"/>
    <lineage>
        <taxon>Bacteria</taxon>
        <taxon>Pseudomonadati</taxon>
        <taxon>Pseudomonadota</taxon>
        <taxon>Gammaproteobacteria</taxon>
        <taxon>Aeromonadales</taxon>
        <taxon>Aeromonadaceae</taxon>
        <taxon>Oceanimonas</taxon>
    </lineage>
</organism>
<feature type="domain" description="Glycosyl transferase family 1" evidence="1">
    <location>
        <begin position="230"/>
        <end position="350"/>
    </location>
</feature>
<comment type="caution">
    <text evidence="4">The sequence shown here is derived from an EMBL/GenBank/DDBJ whole genome shotgun (WGS) entry which is preliminary data.</text>
</comment>
<dbReference type="Proteomes" id="UP000295058">
    <property type="component" value="Unassembled WGS sequence"/>
</dbReference>
<feature type="domain" description="Glycosyltransferase subfamily 4-like N-terminal" evidence="2">
    <location>
        <begin position="562"/>
        <end position="744"/>
    </location>
</feature>
<evidence type="ECO:0000313" key="5">
    <source>
        <dbReference type="EMBL" id="TDW56960.1"/>
    </source>
</evidence>
<dbReference type="RefSeq" id="WP_094279763.1">
    <property type="nucleotide sequence ID" value="NZ_NQJF01000020.1"/>
</dbReference>
<proteinExistence type="predicted"/>
<dbReference type="GO" id="GO:0016758">
    <property type="term" value="F:hexosyltransferase activity"/>
    <property type="evidence" value="ECO:0007669"/>
    <property type="project" value="TreeGrafter"/>
</dbReference>
<gene>
    <name evidence="4" type="ORF">B6S09_17440</name>
    <name evidence="5" type="ORF">LY04_02763</name>
</gene>
<dbReference type="PANTHER" id="PTHR45947:SF3">
    <property type="entry name" value="SULFOQUINOVOSYL TRANSFERASE SQD2"/>
    <property type="match status" value="1"/>
</dbReference>
<protein>
    <submittedName>
        <fullName evidence="5">Glycosyltransferase involved in cell wall biosynthesis</fullName>
    </submittedName>
</protein>
<reference evidence="5 7" key="2">
    <citation type="submission" date="2019-03" db="EMBL/GenBank/DDBJ databases">
        <title>Genomic Encyclopedia of Archaeal and Bacterial Type Strains, Phase II (KMG-II): from individual species to whole genera.</title>
        <authorList>
            <person name="Goeker M."/>
        </authorList>
    </citation>
    <scope>NUCLEOTIDE SEQUENCE [LARGE SCALE GENOMIC DNA]</scope>
    <source>
        <strain evidence="5 7">DSM 15594</strain>
    </source>
</reference>
<dbReference type="InterPro" id="IPR028098">
    <property type="entry name" value="Glyco_trans_4-like_N"/>
</dbReference>
<evidence type="ECO:0000259" key="3">
    <source>
        <dbReference type="Pfam" id="PF13579"/>
    </source>
</evidence>
<feature type="domain" description="Glycosyl transferase family 1" evidence="1">
    <location>
        <begin position="757"/>
        <end position="928"/>
    </location>
</feature>
<name>A0A235C9R0_9GAMM</name>
<dbReference type="CDD" id="cd03801">
    <property type="entry name" value="GT4_PimA-like"/>
    <property type="match status" value="1"/>
</dbReference>
<evidence type="ECO:0000313" key="6">
    <source>
        <dbReference type="Proteomes" id="UP000243640"/>
    </source>
</evidence>
<dbReference type="PANTHER" id="PTHR45947">
    <property type="entry name" value="SULFOQUINOVOSYL TRANSFERASE SQD2"/>
    <property type="match status" value="1"/>
</dbReference>
<evidence type="ECO:0000259" key="2">
    <source>
        <dbReference type="Pfam" id="PF13439"/>
    </source>
</evidence>
<dbReference type="InterPro" id="IPR050194">
    <property type="entry name" value="Glycosyltransferase_grp1"/>
</dbReference>
<keyword evidence="7" id="KW-1185">Reference proteome</keyword>
<dbReference type="EMBL" id="SODO01000012">
    <property type="protein sequence ID" value="TDW56960.1"/>
    <property type="molecule type" value="Genomic_DNA"/>
</dbReference>
<accession>A0A235C9R0</accession>
<dbReference type="Pfam" id="PF13439">
    <property type="entry name" value="Glyco_transf_4"/>
    <property type="match status" value="1"/>
</dbReference>
<evidence type="ECO:0000259" key="1">
    <source>
        <dbReference type="Pfam" id="PF00534"/>
    </source>
</evidence>
<evidence type="ECO:0000313" key="4">
    <source>
        <dbReference type="EMBL" id="OYD21129.1"/>
    </source>
</evidence>
<dbReference type="AlphaFoldDB" id="A0A235C9R0"/>
<sequence length="947" mass="107530">MDQLIEHALTLASQPATPLIAPIKNRIAYVVSHGQSYASNGYAIRTQSIAKALNEHGFDTLCFVRPGRPWELGATMQPESTVDGVRYIHSRWSNDEQPANEQAHLEQSVQRFTELFRIYRPQVVLAASNYIVGLPAWIAARRLGLPFYNEVRGFWELSRDAREPGYANTSEFKAEALRDTFVAKQAQKVFTLNQPMADELSKRGIAENNIAIVPNGVSKLSEIRPADPRLKARLGINKNEKVIGYVGSFNAYEGLETLIEACEQLTKQGENIKLLLVGDDHPVTQRNEKLPKPDKNSWLIQTGRVPYEQIPDYYALIDVVVIPRKNDKVCQLVQPTKFLEASYFNLPILLPEYCKAAVNDYLNNAVFYKEGKLLDTIKSILPYTQCGKYKDDKSKLYHPFHKVTAIKNELLNHSFGSNITYKNNIDRTEDAFRRVIHCKAERLSLNEEKEIRELTKLELSIGHISNALALAKYTYEKNKNHYSLKVYIKALFSAQKYDHIVRLCEKRDNLGHEVTRFFKMSQSYLALFDEYFNVSKRVIKKNERNKNKSVYFLHSSLPYFSGGYATRAHGLANALIKKGLDVRAYTRPNFPYDVKKEIPTKNNSVKVDNITYHKTNCESVRLRDEASYMLDCVEAFDEVIKKEKPGYIHGRSTYQISLPALIAAKKNNLPFIYEVSGLWEIVHESRDTAPQRKHETEKIRHLETMVAKKADLVFTLTGAMKDELISRGVDGSKITILPNCTNPDKFFPCEKSQSLLNKLGIGQKTPVIGYIGSFQDYEGLDDLIAACEILSDRKPDLDYRLLLVGDGPYYKQICDLAKNSSVKDKIIITGRVPHSLASEYYSVVDIAPFPRKSWPVCEMVSPMKPLEALAMEKTVLVSSVKALSEMIINGETGIIFEKGSIISLSKELSNLLADSAQRKKLGKYGRAWVRENRTWSSIANIFLDKLS</sequence>
<dbReference type="Proteomes" id="UP000243640">
    <property type="component" value="Unassembled WGS sequence"/>
</dbReference>
<dbReference type="EMBL" id="NQJF01000020">
    <property type="protein sequence ID" value="OYD21129.1"/>
    <property type="molecule type" value="Genomic_DNA"/>
</dbReference>
<reference evidence="4 6" key="1">
    <citation type="submission" date="2017-08" db="EMBL/GenBank/DDBJ databases">
        <title>Draft Genome Sequence of the Marine Bacterium Oceanimonas baumannii ATCC 700832.</title>
        <authorList>
            <person name="Mcclelland W.D."/>
            <person name="Brennan M.A."/>
            <person name="Trachtenberg A.M."/>
            <person name="Maclea K.S."/>
        </authorList>
    </citation>
    <scope>NUCLEOTIDE SEQUENCE [LARGE SCALE GENOMIC DNA]</scope>
    <source>
        <strain evidence="4 6">ATCC 700832</strain>
    </source>
</reference>
<feature type="domain" description="Glycosyltransferase subfamily 4-like N-terminal" evidence="3">
    <location>
        <begin position="40"/>
        <end position="216"/>
    </location>
</feature>
<dbReference type="Gene3D" id="3.40.50.2000">
    <property type="entry name" value="Glycogen Phosphorylase B"/>
    <property type="match status" value="4"/>
</dbReference>